<evidence type="ECO:0000313" key="4">
    <source>
        <dbReference type="Proteomes" id="UP000187203"/>
    </source>
</evidence>
<dbReference type="AlphaFoldDB" id="A0A1R3G958"/>
<keyword evidence="1" id="KW-0862">Zinc</keyword>
<dbReference type="Proteomes" id="UP000187203">
    <property type="component" value="Unassembled WGS sequence"/>
</dbReference>
<dbReference type="PROSITE" id="PS50158">
    <property type="entry name" value="ZF_CCHC"/>
    <property type="match status" value="1"/>
</dbReference>
<keyword evidence="1" id="KW-0479">Metal-binding</keyword>
<organism evidence="3 4">
    <name type="scientific">Corchorus olitorius</name>
    <dbReference type="NCBI Taxonomy" id="93759"/>
    <lineage>
        <taxon>Eukaryota</taxon>
        <taxon>Viridiplantae</taxon>
        <taxon>Streptophyta</taxon>
        <taxon>Embryophyta</taxon>
        <taxon>Tracheophyta</taxon>
        <taxon>Spermatophyta</taxon>
        <taxon>Magnoliopsida</taxon>
        <taxon>eudicotyledons</taxon>
        <taxon>Gunneridae</taxon>
        <taxon>Pentapetalae</taxon>
        <taxon>rosids</taxon>
        <taxon>malvids</taxon>
        <taxon>Malvales</taxon>
        <taxon>Malvaceae</taxon>
        <taxon>Grewioideae</taxon>
        <taxon>Apeibeae</taxon>
        <taxon>Corchorus</taxon>
    </lineage>
</organism>
<dbReference type="Pfam" id="PF14111">
    <property type="entry name" value="DUF4283"/>
    <property type="match status" value="1"/>
</dbReference>
<dbReference type="STRING" id="93759.A0A1R3G958"/>
<reference evidence="4" key="1">
    <citation type="submission" date="2013-09" db="EMBL/GenBank/DDBJ databases">
        <title>Corchorus olitorius genome sequencing.</title>
        <authorList>
            <person name="Alam M."/>
            <person name="Haque M.S."/>
            <person name="Islam M.S."/>
            <person name="Emdad E.M."/>
            <person name="Islam M.M."/>
            <person name="Ahmed B."/>
            <person name="Halim A."/>
            <person name="Hossen Q.M.M."/>
            <person name="Hossain M.Z."/>
            <person name="Ahmed R."/>
            <person name="Khan M.M."/>
            <person name="Islam R."/>
            <person name="Rashid M.M."/>
            <person name="Khan S.A."/>
            <person name="Rahman M.S."/>
            <person name="Alam M."/>
            <person name="Yahiya A.S."/>
            <person name="Khan M.S."/>
            <person name="Azam M.S."/>
            <person name="Haque T."/>
            <person name="Lashkar M.Z.H."/>
            <person name="Akhand A.I."/>
            <person name="Morshed G."/>
            <person name="Roy S."/>
            <person name="Uddin K.S."/>
            <person name="Rabeya T."/>
            <person name="Hossain A.S."/>
            <person name="Chowdhury A."/>
            <person name="Snigdha A.R."/>
            <person name="Mortoza M.S."/>
            <person name="Matin S.A."/>
            <person name="Hoque S.M.E."/>
            <person name="Islam M.K."/>
            <person name="Roy D.K."/>
            <person name="Haider R."/>
            <person name="Moosa M.M."/>
            <person name="Elias S.M."/>
            <person name="Hasan A.M."/>
            <person name="Jahan S."/>
            <person name="Shafiuddin M."/>
            <person name="Mahmood N."/>
            <person name="Shommy N.S."/>
        </authorList>
    </citation>
    <scope>NUCLEOTIDE SEQUENCE [LARGE SCALE GENOMIC DNA]</scope>
    <source>
        <strain evidence="4">cv. O-4</strain>
    </source>
</reference>
<dbReference type="PANTHER" id="PTHR31286:SF178">
    <property type="entry name" value="DUF4283 DOMAIN-CONTAINING PROTEIN"/>
    <property type="match status" value="1"/>
</dbReference>
<dbReference type="PANTHER" id="PTHR31286">
    <property type="entry name" value="GLYCINE-RICH CELL WALL STRUCTURAL PROTEIN 1.8-LIKE"/>
    <property type="match status" value="1"/>
</dbReference>
<feature type="domain" description="CCHC-type" evidence="2">
    <location>
        <begin position="143"/>
        <end position="158"/>
    </location>
</feature>
<dbReference type="Pfam" id="PF14392">
    <property type="entry name" value="zf-CCHC_4"/>
    <property type="match status" value="1"/>
</dbReference>
<dbReference type="GO" id="GO:0008270">
    <property type="term" value="F:zinc ion binding"/>
    <property type="evidence" value="ECO:0007669"/>
    <property type="project" value="UniProtKB-KW"/>
</dbReference>
<proteinExistence type="predicted"/>
<dbReference type="InterPro" id="IPR025558">
    <property type="entry name" value="DUF4283"/>
</dbReference>
<evidence type="ECO:0000313" key="3">
    <source>
        <dbReference type="EMBL" id="OMO54550.1"/>
    </source>
</evidence>
<dbReference type="InterPro" id="IPR040256">
    <property type="entry name" value="At4g02000-like"/>
</dbReference>
<sequence>MVAAKIWANCTLNRWGVVRILRGIWPEEIAPCVREVGMNIFSISFRSEKEVDKGLAEGPWTVMGYNMIMKRWRQGCTIDEVEFKYMNFWVEDPVSNRGLGRSFLRLRVGFDVDKPLTEGFWVPRKDREKVWASVRYERLADFCYSCGRLGHVEKMCREEGSGSGDSGNFGPHMRVPQARTTNWRQDSGGSNRAGNDGIKEVRRIVDIGNNRCSKGDRDFGDGSKENSDVNVMFGVNKGKSVVHEEDRDQQFGPRWKQSEKHPFGVHIGGTTVNTQVDTLIVSPNFDDGTPGVPLDYGFPEILFDENGILVDTTIVNTPGLLNLLKTMILNLYLAKHKQPVVDTKLTDIPSRIYIFDRNLNTYVPVPNRKLSKEGSSHSGETNDVETGVLAIVQNRRSFLKSDGAAADILSSEIRMLDLKRGLNDTREEIFSKKRRVSNTGIRITEVTEEQNIGGFEGGVSGSNVERRTSKKRVGVVRRGRARKIIWSKKQVEELCLFDVPVMLEGSDTMSKGEEDAAIL</sequence>
<dbReference type="OrthoDB" id="1029220at2759"/>
<keyword evidence="1" id="KW-0863">Zinc-finger</keyword>
<evidence type="ECO:0000259" key="2">
    <source>
        <dbReference type="PROSITE" id="PS50158"/>
    </source>
</evidence>
<protein>
    <recommendedName>
        <fullName evidence="2">CCHC-type domain-containing protein</fullName>
    </recommendedName>
</protein>
<accession>A0A1R3G958</accession>
<dbReference type="GO" id="GO:0003676">
    <property type="term" value="F:nucleic acid binding"/>
    <property type="evidence" value="ECO:0007669"/>
    <property type="project" value="InterPro"/>
</dbReference>
<dbReference type="EMBL" id="AWUE01023224">
    <property type="protein sequence ID" value="OMO54550.1"/>
    <property type="molecule type" value="Genomic_DNA"/>
</dbReference>
<name>A0A1R3G958_9ROSI</name>
<evidence type="ECO:0000256" key="1">
    <source>
        <dbReference type="PROSITE-ProRule" id="PRU00047"/>
    </source>
</evidence>
<comment type="caution">
    <text evidence="3">The sequence shown here is derived from an EMBL/GenBank/DDBJ whole genome shotgun (WGS) entry which is preliminary data.</text>
</comment>
<dbReference type="InterPro" id="IPR025836">
    <property type="entry name" value="Zn_knuckle_CX2CX4HX4C"/>
</dbReference>
<gene>
    <name evidence="3" type="ORF">COLO4_36425</name>
</gene>
<keyword evidence="4" id="KW-1185">Reference proteome</keyword>
<dbReference type="InterPro" id="IPR001878">
    <property type="entry name" value="Znf_CCHC"/>
</dbReference>